<evidence type="ECO:0000256" key="2">
    <source>
        <dbReference type="ARBA" id="ARBA00001997"/>
    </source>
</evidence>
<evidence type="ECO:0000256" key="6">
    <source>
        <dbReference type="ARBA" id="ARBA00031424"/>
    </source>
</evidence>
<gene>
    <name evidence="8" type="ORF">SCABRO_00139</name>
</gene>
<name>A0A0B0EM09_9BACT</name>
<dbReference type="InterPro" id="IPR000888">
    <property type="entry name" value="RmlC-like"/>
</dbReference>
<evidence type="ECO:0000256" key="1">
    <source>
        <dbReference type="ARBA" id="ARBA00001298"/>
    </source>
</evidence>
<dbReference type="SUPFAM" id="SSF51182">
    <property type="entry name" value="RmlC-like cupins"/>
    <property type="match status" value="1"/>
</dbReference>
<evidence type="ECO:0000256" key="7">
    <source>
        <dbReference type="ARBA" id="ARBA00033311"/>
    </source>
</evidence>
<comment type="catalytic activity">
    <reaction evidence="1">
        <text>dTDP-4-dehydro-6-deoxy-alpha-D-glucose = dTDP-4-dehydro-beta-L-rhamnose</text>
        <dbReference type="Rhea" id="RHEA:16969"/>
        <dbReference type="ChEBI" id="CHEBI:57649"/>
        <dbReference type="ChEBI" id="CHEBI:62830"/>
        <dbReference type="EC" id="5.1.3.13"/>
    </reaction>
</comment>
<dbReference type="eggNOG" id="COG1898">
    <property type="taxonomic scope" value="Bacteria"/>
</dbReference>
<dbReference type="PANTHER" id="PTHR21047">
    <property type="entry name" value="DTDP-6-DEOXY-D-GLUCOSE-3,5 EPIMERASE"/>
    <property type="match status" value="1"/>
</dbReference>
<dbReference type="GO" id="GO:0000271">
    <property type="term" value="P:polysaccharide biosynthetic process"/>
    <property type="evidence" value="ECO:0007669"/>
    <property type="project" value="TreeGrafter"/>
</dbReference>
<dbReference type="Gene3D" id="2.60.120.10">
    <property type="entry name" value="Jelly Rolls"/>
    <property type="match status" value="1"/>
</dbReference>
<dbReference type="InterPro" id="IPR014710">
    <property type="entry name" value="RmlC-like_jellyroll"/>
</dbReference>
<evidence type="ECO:0000313" key="8">
    <source>
        <dbReference type="EMBL" id="KHE94087.1"/>
    </source>
</evidence>
<comment type="function">
    <text evidence="2">Catalyzes the epimerization of the C3' and C5'positions of dTDP-6-deoxy-D-xylo-4-hexulose, forming dTDP-6-deoxy-L-lyxo-4-hexulose.</text>
</comment>
<dbReference type="PANTHER" id="PTHR21047:SF2">
    <property type="entry name" value="THYMIDINE DIPHOSPHO-4-KETO-RHAMNOSE 3,5-EPIMERASE"/>
    <property type="match status" value="1"/>
</dbReference>
<evidence type="ECO:0000256" key="4">
    <source>
        <dbReference type="ARBA" id="ARBA00019595"/>
    </source>
</evidence>
<dbReference type="AlphaFoldDB" id="A0A0B0EM09"/>
<accession>A0A0B0EM09</accession>
<organism evidence="8 9">
    <name type="scientific">Candidatus Scalindua brodae</name>
    <dbReference type="NCBI Taxonomy" id="237368"/>
    <lineage>
        <taxon>Bacteria</taxon>
        <taxon>Pseudomonadati</taxon>
        <taxon>Planctomycetota</taxon>
        <taxon>Candidatus Brocadiia</taxon>
        <taxon>Candidatus Brocadiales</taxon>
        <taxon>Candidatus Scalinduaceae</taxon>
        <taxon>Candidatus Scalindua</taxon>
    </lineage>
</organism>
<dbReference type="Proteomes" id="UP000030652">
    <property type="component" value="Unassembled WGS sequence"/>
</dbReference>
<evidence type="ECO:0000313" key="9">
    <source>
        <dbReference type="Proteomes" id="UP000030652"/>
    </source>
</evidence>
<dbReference type="EC" id="5.1.3.13" evidence="3"/>
<sequence length="149" mass="17263">MIDGVIIQSLKQIVDERGKVMHMLRNDSPLFKKFGEIYFSVVNPRVVKAWKRHKEMIQNFAVPIGMIKLVIYDNRDGTKSYGRTEVLEIGEDNYCLVKIPPLLWYGFQCASSTQALIANCTDIPHDQDEAEQMSPLDSFIPYQWHIEEK</sequence>
<proteinExistence type="predicted"/>
<dbReference type="GO" id="GO:0008830">
    <property type="term" value="F:dTDP-4-dehydrorhamnose 3,5-epimerase activity"/>
    <property type="evidence" value="ECO:0007669"/>
    <property type="project" value="UniProtKB-EC"/>
</dbReference>
<reference evidence="8 9" key="1">
    <citation type="submission" date="2014-10" db="EMBL/GenBank/DDBJ databases">
        <title>Draft genome of anammox bacterium scalindua brodae, obtained using differential coverage binning of sequence data from two enrichment reactors.</title>
        <authorList>
            <person name="Speth D.R."/>
            <person name="Russ L."/>
            <person name="Kartal B."/>
            <person name="Op den Camp H.J."/>
            <person name="Dutilh B.E."/>
            <person name="Jetten M.S."/>
        </authorList>
    </citation>
    <scope>NUCLEOTIDE SEQUENCE [LARGE SCALE GENOMIC DNA]</scope>
    <source>
        <strain evidence="8">RU1</strain>
    </source>
</reference>
<evidence type="ECO:0000256" key="5">
    <source>
        <dbReference type="ARBA" id="ARBA00029758"/>
    </source>
</evidence>
<dbReference type="Pfam" id="PF00908">
    <property type="entry name" value="dTDP_sugar_isom"/>
    <property type="match status" value="1"/>
</dbReference>
<evidence type="ECO:0000256" key="3">
    <source>
        <dbReference type="ARBA" id="ARBA00012098"/>
    </source>
</evidence>
<dbReference type="GO" id="GO:0005829">
    <property type="term" value="C:cytosol"/>
    <property type="evidence" value="ECO:0007669"/>
    <property type="project" value="TreeGrafter"/>
</dbReference>
<protein>
    <recommendedName>
        <fullName evidence="4">dTDP-4-dehydrorhamnose 3,5-epimerase</fullName>
        <ecNumber evidence="3">5.1.3.13</ecNumber>
    </recommendedName>
    <alternativeName>
        <fullName evidence="6">Thymidine diphospho-4-keto-rhamnose 3,5-epimerase</fullName>
    </alternativeName>
    <alternativeName>
        <fullName evidence="5">dTDP-4-keto-6-deoxyglucose 3,5-epimerase</fullName>
    </alternativeName>
    <alternativeName>
        <fullName evidence="7">dTDP-6-deoxy-D-xylo-4-hexulose 3,5-epimerase</fullName>
    </alternativeName>
</protein>
<dbReference type="InterPro" id="IPR011051">
    <property type="entry name" value="RmlC_Cupin_sf"/>
</dbReference>
<dbReference type="EMBL" id="JRYO01000016">
    <property type="protein sequence ID" value="KHE94087.1"/>
    <property type="molecule type" value="Genomic_DNA"/>
</dbReference>
<comment type="caution">
    <text evidence="8">The sequence shown here is derived from an EMBL/GenBank/DDBJ whole genome shotgun (WGS) entry which is preliminary data.</text>
</comment>